<dbReference type="SMART" id="SM00849">
    <property type="entry name" value="Lactamase_B"/>
    <property type="match status" value="1"/>
</dbReference>
<feature type="domain" description="Metallo-beta-lactamase" evidence="2">
    <location>
        <begin position="169"/>
        <end position="350"/>
    </location>
</feature>
<keyword evidence="4" id="KW-1185">Reference proteome</keyword>
<name>S3DVP4_GLAL2</name>
<dbReference type="OrthoDB" id="17458at2759"/>
<dbReference type="EMBL" id="KE145353">
    <property type="protein sequence ID" value="EPE36031.1"/>
    <property type="molecule type" value="Genomic_DNA"/>
</dbReference>
<feature type="compositionally biased region" description="Low complexity" evidence="1">
    <location>
        <begin position="31"/>
        <end position="55"/>
    </location>
</feature>
<dbReference type="OMA" id="ICADERQ"/>
<dbReference type="RefSeq" id="XP_008076849.1">
    <property type="nucleotide sequence ID" value="XM_008078658.1"/>
</dbReference>
<organism evidence="3 4">
    <name type="scientific">Glarea lozoyensis (strain ATCC 20868 / MF5171)</name>
    <dbReference type="NCBI Taxonomy" id="1116229"/>
    <lineage>
        <taxon>Eukaryota</taxon>
        <taxon>Fungi</taxon>
        <taxon>Dikarya</taxon>
        <taxon>Ascomycota</taxon>
        <taxon>Pezizomycotina</taxon>
        <taxon>Leotiomycetes</taxon>
        <taxon>Helotiales</taxon>
        <taxon>Helotiaceae</taxon>
        <taxon>Glarea</taxon>
    </lineage>
</organism>
<dbReference type="AlphaFoldDB" id="S3DVP4"/>
<feature type="region of interest" description="Disordered" evidence="1">
    <location>
        <begin position="1"/>
        <end position="55"/>
    </location>
</feature>
<accession>S3DVP4</accession>
<dbReference type="PANTHER" id="PTHR36839">
    <property type="entry name" value="METALLO-BETA-LACTAMASE FAMILY PROTEIN (AFU_ORTHOLOGUE AFUA_5G12770)"/>
    <property type="match status" value="1"/>
</dbReference>
<dbReference type="InterPro" id="IPR001279">
    <property type="entry name" value="Metallo-B-lactamas"/>
</dbReference>
<evidence type="ECO:0000313" key="4">
    <source>
        <dbReference type="Proteomes" id="UP000016922"/>
    </source>
</evidence>
<dbReference type="HOGENOM" id="CLU_047034_1_0_1"/>
<dbReference type="GeneID" id="19464423"/>
<sequence length="404" mass="45064">MSKSHGDIHPMSPPRPRTKRPRDIDSQVPPTSSGTSSHCQTSSTPTSTSTYSSASTPIAYDHPITESFEDYHHDIYNTDTPPAGTTMPDSSQLLICTACGTQFDTEDALLLRRCRICDDPRQFVPPTGQAFTTLSALRSSPQKYTNKRKPFFKDDRFWSIWTEPKIAIGQRAILIKTELGNVLWDCITFLDDETRNWINEQGGLAAIVISHPHYYSTHLEWAEAFDCPVYLSWEDKEWLNRLDRLGKARCFIEGKEEEIEIGGEKSGVVALKLGGHFPGSLCVLAFGRLLVADTIVTVPAGLGDWSAGPHGTEDGRPKDSNSYSFMWSIPNIIPLSPPEIQGMWDVLESHEFTSTHGAFVGTEVSDGYGGSNKSVKERVLESMQIQVRSMGWKDHKLLKEEIIL</sequence>
<reference evidence="3 4" key="1">
    <citation type="journal article" date="2013" name="BMC Genomics">
        <title>Genomics-driven discovery of the pneumocandin biosynthetic gene cluster in the fungus Glarea lozoyensis.</title>
        <authorList>
            <person name="Chen L."/>
            <person name="Yue Q."/>
            <person name="Zhang X."/>
            <person name="Xiang M."/>
            <person name="Wang C."/>
            <person name="Li S."/>
            <person name="Che Y."/>
            <person name="Ortiz-Lopez F.J."/>
            <person name="Bills G.F."/>
            <person name="Liu X."/>
            <person name="An Z."/>
        </authorList>
    </citation>
    <scope>NUCLEOTIDE SEQUENCE [LARGE SCALE GENOMIC DNA]</scope>
    <source>
        <strain evidence="4">ATCC 20868 / MF5171</strain>
    </source>
</reference>
<evidence type="ECO:0000259" key="2">
    <source>
        <dbReference type="SMART" id="SM00849"/>
    </source>
</evidence>
<evidence type="ECO:0000256" key="1">
    <source>
        <dbReference type="SAM" id="MobiDB-lite"/>
    </source>
</evidence>
<dbReference type="KEGG" id="glz:GLAREA_05369"/>
<dbReference type="eggNOG" id="ENOG502S0TT">
    <property type="taxonomic scope" value="Eukaryota"/>
</dbReference>
<keyword evidence="3" id="KW-0378">Hydrolase</keyword>
<dbReference type="Gene3D" id="3.60.15.10">
    <property type="entry name" value="Ribonuclease Z/Hydroxyacylglutathione hydrolase-like"/>
    <property type="match status" value="1"/>
</dbReference>
<dbReference type="STRING" id="1116229.S3DVP4"/>
<protein>
    <submittedName>
        <fullName evidence="3">Metallo-hydrolase/oxidoreductase</fullName>
    </submittedName>
</protein>
<dbReference type="InterPro" id="IPR036866">
    <property type="entry name" value="RibonucZ/Hydroxyglut_hydro"/>
</dbReference>
<gene>
    <name evidence="3" type="ORF">GLAREA_05369</name>
</gene>
<proteinExistence type="predicted"/>
<evidence type="ECO:0000313" key="3">
    <source>
        <dbReference type="EMBL" id="EPE36031.1"/>
    </source>
</evidence>
<dbReference type="PANTHER" id="PTHR36839:SF1">
    <property type="entry name" value="METALLO-BETA-LACTAMASE FAMILY PROTEIN (AFU_ORTHOLOGUE AFUA_5G12770)"/>
    <property type="match status" value="1"/>
</dbReference>
<dbReference type="SUPFAM" id="SSF56281">
    <property type="entry name" value="Metallo-hydrolase/oxidoreductase"/>
    <property type="match status" value="1"/>
</dbReference>
<dbReference type="GO" id="GO:0016787">
    <property type="term" value="F:hydrolase activity"/>
    <property type="evidence" value="ECO:0007669"/>
    <property type="project" value="UniProtKB-KW"/>
</dbReference>
<dbReference type="Proteomes" id="UP000016922">
    <property type="component" value="Unassembled WGS sequence"/>
</dbReference>